<dbReference type="InterPro" id="IPR039448">
    <property type="entry name" value="Beta_helix"/>
</dbReference>
<sequence>MAQNLATQPQFPESATFVIQEAADLPHPLPPKIPITGTRQQIMGTSITAEIRAIPSNGLFTIFPGKYQEQIEISDTTTLIATSLIEVTNYANLPIVIVNGGSVIFQLFSFHQTVNNVPAILINGGNVYFESCVFQSTNFSPIVVRGRANVFFKNCELNGTPTSPCLTSWDNSVFYCEQCTVQNSGTDLVHLKGYSIGYLIQCVSSNVRQAHAKVEEHARIFIQFTKMSNGDYGIYASSDAQPQSFKNCEFEQIHKNCIFLTEKAQAQCSSTLFPASLKSAVKCRKFSRIRLCQNSFIPQAGRKIISLFDDSVVYSTADDLAGKIKAKGNARFASVQSVLHEGGSEVYDSAQFEVQNCTIQTTTSPAISVHGSASLLVSQSQIANTGGLFCRTTGRIHLFRSIIQECENGLDIGGSGLCQITNCQIQSSSKFGIYAQNVNITISNTIVELSKLTGVEMINSISTFESCSLNKNLGGGLAVRKSAYVIFNSGEISQNSNFGSIIESNSFISTMNTKIDANAGCGLIFVDSRAKLAESYLINNNDNGIQFEGETTRAVIKNSSFSNNGAAVYNSNKAKILVDSCAFTGNGISIEAITNSKTKVVNSQFSNSKDGISIFVREEARVNVNDSTFSDESKAAILSMANLNMSNTLVKNCGSSGIVCMSGSYGTIEKCTIQNNKKNGIHVIEGKTRIVDNVIESNMNYGILLDKTAEADVQTNTLQNNAQGDVKKQE</sequence>
<evidence type="ECO:0008006" key="6">
    <source>
        <dbReference type="Google" id="ProtNLM"/>
    </source>
</evidence>
<dbReference type="InterPro" id="IPR011050">
    <property type="entry name" value="Pectin_lyase_fold/virulence"/>
</dbReference>
<dbReference type="Pfam" id="PF05048">
    <property type="entry name" value="NosD"/>
    <property type="match status" value="1"/>
</dbReference>
<comment type="caution">
    <text evidence="4">The sequence shown here is derived from an EMBL/GenBank/DDBJ whole genome shotgun (WGS) entry which is preliminary data.</text>
</comment>
<gene>
    <name evidence="4" type="ORF">TRFO_42768</name>
</gene>
<reference evidence="4" key="1">
    <citation type="submission" date="2016-10" db="EMBL/GenBank/DDBJ databases">
        <authorList>
            <person name="Benchimol M."/>
            <person name="Almeida L.G."/>
            <person name="Vasconcelos A.T."/>
            <person name="Perreira-Neves A."/>
            <person name="Rosa I.A."/>
            <person name="Tasca T."/>
            <person name="Bogo M.R."/>
            <person name="de Souza W."/>
        </authorList>
    </citation>
    <scope>NUCLEOTIDE SEQUENCE [LARGE SCALE GENOMIC DNA]</scope>
    <source>
        <strain evidence="4">K</strain>
    </source>
</reference>
<evidence type="ECO:0000313" key="5">
    <source>
        <dbReference type="Proteomes" id="UP000179807"/>
    </source>
</evidence>
<evidence type="ECO:0000256" key="1">
    <source>
        <dbReference type="ARBA" id="ARBA00022737"/>
    </source>
</evidence>
<feature type="domain" description="Right handed beta helix" evidence="3">
    <location>
        <begin position="408"/>
        <end position="550"/>
    </location>
</feature>
<dbReference type="PANTHER" id="PTHR22990">
    <property type="entry name" value="F-BOX ONLY PROTEIN"/>
    <property type="match status" value="1"/>
</dbReference>
<dbReference type="InterPro" id="IPR006626">
    <property type="entry name" value="PbH1"/>
</dbReference>
<dbReference type="AlphaFoldDB" id="A0A1J4KUQ1"/>
<dbReference type="GeneID" id="94849178"/>
<dbReference type="SMART" id="SM00710">
    <property type="entry name" value="PbH1"/>
    <property type="match status" value="12"/>
</dbReference>
<proteinExistence type="predicted"/>
<dbReference type="EMBL" id="MLAK01000285">
    <property type="protein sequence ID" value="OHT14999.1"/>
    <property type="molecule type" value="Genomic_DNA"/>
</dbReference>
<feature type="domain" description="Periplasmic copper-binding protein NosD beta helix" evidence="2">
    <location>
        <begin position="563"/>
        <end position="723"/>
    </location>
</feature>
<dbReference type="InterPro" id="IPR012334">
    <property type="entry name" value="Pectin_lyas_fold"/>
</dbReference>
<organism evidence="4 5">
    <name type="scientific">Tritrichomonas foetus</name>
    <dbReference type="NCBI Taxonomy" id="1144522"/>
    <lineage>
        <taxon>Eukaryota</taxon>
        <taxon>Metamonada</taxon>
        <taxon>Parabasalia</taxon>
        <taxon>Tritrichomonadida</taxon>
        <taxon>Tritrichomonadidae</taxon>
        <taxon>Tritrichomonas</taxon>
    </lineage>
</organism>
<dbReference type="Proteomes" id="UP000179807">
    <property type="component" value="Unassembled WGS sequence"/>
</dbReference>
<protein>
    <recommendedName>
        <fullName evidence="6">Right handed beta helix domain-containing protein</fullName>
    </recommendedName>
</protein>
<name>A0A1J4KUQ1_9EUKA</name>
<dbReference type="VEuPathDB" id="TrichDB:TRFO_42768"/>
<evidence type="ECO:0000259" key="2">
    <source>
        <dbReference type="Pfam" id="PF05048"/>
    </source>
</evidence>
<dbReference type="GO" id="GO:0006511">
    <property type="term" value="P:ubiquitin-dependent protein catabolic process"/>
    <property type="evidence" value="ECO:0007669"/>
    <property type="project" value="TreeGrafter"/>
</dbReference>
<keyword evidence="1" id="KW-0677">Repeat</keyword>
<dbReference type="InterPro" id="IPR051550">
    <property type="entry name" value="SCF-Subunits/Alg-Epimerases"/>
</dbReference>
<dbReference type="Gene3D" id="2.160.20.10">
    <property type="entry name" value="Single-stranded right-handed beta-helix, Pectin lyase-like"/>
    <property type="match status" value="3"/>
</dbReference>
<evidence type="ECO:0000313" key="4">
    <source>
        <dbReference type="EMBL" id="OHT14999.1"/>
    </source>
</evidence>
<dbReference type="Pfam" id="PF13229">
    <property type="entry name" value="Beta_helix"/>
    <property type="match status" value="1"/>
</dbReference>
<dbReference type="RefSeq" id="XP_068368135.1">
    <property type="nucleotide sequence ID" value="XM_068514474.1"/>
</dbReference>
<accession>A0A1J4KUQ1</accession>
<dbReference type="SUPFAM" id="SSF51126">
    <property type="entry name" value="Pectin lyase-like"/>
    <property type="match status" value="3"/>
</dbReference>
<keyword evidence="5" id="KW-1185">Reference proteome</keyword>
<dbReference type="InterPro" id="IPR007742">
    <property type="entry name" value="NosD_dom"/>
</dbReference>
<dbReference type="PANTHER" id="PTHR22990:SF15">
    <property type="entry name" value="F-BOX ONLY PROTEIN 10"/>
    <property type="match status" value="1"/>
</dbReference>
<evidence type="ECO:0000259" key="3">
    <source>
        <dbReference type="Pfam" id="PF13229"/>
    </source>
</evidence>